<dbReference type="EMBL" id="HBGG01025917">
    <property type="protein sequence ID" value="CAD9211165.1"/>
    <property type="molecule type" value="Transcribed_RNA"/>
</dbReference>
<feature type="region of interest" description="Disordered" evidence="1">
    <location>
        <begin position="395"/>
        <end position="437"/>
    </location>
</feature>
<sequence length="456" mass="47592">MQATTVDPPVDALPAIAPRQPAGRSAAPIVTTAAPAVENPADVSGRNDEESAGRVSISALPQHVTLAASTFQDWAFGFDSPSAAPQVVATGPRQPVGDSLSPRPSTSEPVSVDIGRVGGSGGNGALAAAAAAAHLGFSVDAYNEWLFNDGSARDGYVRRNVSQSPFYQSTEATRGPSTESTQLSDHGCVRGGICDDGDYLAGVADAVEANKQAERNVNNAGDESAEEARTCVRALRSQQVDSPEVEDLRVEAAKDGIQIEVTELPATIPGSDAVHTTSSRFFRNSLPEPVVDTSPLEYSDGPSGPRLPTEEAKQEGTANWARARRTPARPAPELTATEWSPPIAAGPSLSAPSTNGTVYYTLEGEATITRTQAASGSDGVAARNSRIGSQVEFTAPPHSHQYWAPPTQPTTADSRRNVQPVDASAVESGSSGSRAVGRKYVDAEVERIARIMGRRG</sequence>
<organism evidence="2">
    <name type="scientific">Tetraselmis chuii</name>
    <dbReference type="NCBI Taxonomy" id="63592"/>
    <lineage>
        <taxon>Eukaryota</taxon>
        <taxon>Viridiplantae</taxon>
        <taxon>Chlorophyta</taxon>
        <taxon>core chlorophytes</taxon>
        <taxon>Chlorodendrophyceae</taxon>
        <taxon>Chlorodendrales</taxon>
        <taxon>Chlorodendraceae</taxon>
        <taxon>Tetraselmis</taxon>
    </lineage>
</organism>
<evidence type="ECO:0000256" key="1">
    <source>
        <dbReference type="SAM" id="MobiDB-lite"/>
    </source>
</evidence>
<name>A0A7S1X6H4_9CHLO</name>
<feature type="region of interest" description="Disordered" evidence="1">
    <location>
        <begin position="285"/>
        <end position="349"/>
    </location>
</feature>
<accession>A0A7S1X6H4</accession>
<feature type="region of interest" description="Disordered" evidence="1">
    <location>
        <begin position="86"/>
        <end position="110"/>
    </location>
</feature>
<feature type="compositionally biased region" description="Low complexity" evidence="1">
    <location>
        <begin position="26"/>
        <end position="37"/>
    </location>
</feature>
<reference evidence="2" key="1">
    <citation type="submission" date="2021-01" db="EMBL/GenBank/DDBJ databases">
        <authorList>
            <person name="Corre E."/>
            <person name="Pelletier E."/>
            <person name="Niang G."/>
            <person name="Scheremetjew M."/>
            <person name="Finn R."/>
            <person name="Kale V."/>
            <person name="Holt S."/>
            <person name="Cochrane G."/>
            <person name="Meng A."/>
            <person name="Brown T."/>
            <person name="Cohen L."/>
        </authorList>
    </citation>
    <scope>NUCLEOTIDE SEQUENCE</scope>
    <source>
        <strain evidence="2">PLY429</strain>
    </source>
</reference>
<dbReference type="AlphaFoldDB" id="A0A7S1X6H4"/>
<gene>
    <name evidence="2" type="ORF">TCHU04912_LOCUS13404</name>
</gene>
<feature type="region of interest" description="Disordered" evidence="1">
    <location>
        <begin position="1"/>
        <end position="55"/>
    </location>
</feature>
<proteinExistence type="predicted"/>
<protein>
    <submittedName>
        <fullName evidence="2">Uncharacterized protein</fullName>
    </submittedName>
</protein>
<evidence type="ECO:0000313" key="2">
    <source>
        <dbReference type="EMBL" id="CAD9211165.1"/>
    </source>
</evidence>